<proteinExistence type="predicted"/>
<organism evidence="1 2">
    <name type="scientific">Camellia lanceoleosa</name>
    <dbReference type="NCBI Taxonomy" id="1840588"/>
    <lineage>
        <taxon>Eukaryota</taxon>
        <taxon>Viridiplantae</taxon>
        <taxon>Streptophyta</taxon>
        <taxon>Embryophyta</taxon>
        <taxon>Tracheophyta</taxon>
        <taxon>Spermatophyta</taxon>
        <taxon>Magnoliopsida</taxon>
        <taxon>eudicotyledons</taxon>
        <taxon>Gunneridae</taxon>
        <taxon>Pentapetalae</taxon>
        <taxon>asterids</taxon>
        <taxon>Ericales</taxon>
        <taxon>Theaceae</taxon>
        <taxon>Camellia</taxon>
    </lineage>
</organism>
<dbReference type="Proteomes" id="UP001060215">
    <property type="component" value="Chromosome 1"/>
</dbReference>
<evidence type="ECO:0000313" key="1">
    <source>
        <dbReference type="EMBL" id="KAI8031699.1"/>
    </source>
</evidence>
<protein>
    <submittedName>
        <fullName evidence="1">E3 ubiquitin-protein ligase UPL3</fullName>
    </submittedName>
</protein>
<comment type="caution">
    <text evidence="1">The sequence shown here is derived from an EMBL/GenBank/DDBJ whole genome shotgun (WGS) entry which is preliminary data.</text>
</comment>
<reference evidence="1 2" key="1">
    <citation type="journal article" date="2022" name="Plant J.">
        <title>Chromosome-level genome of Camellia lanceoleosa provides a valuable resource for understanding genome evolution and self-incompatibility.</title>
        <authorList>
            <person name="Gong W."/>
            <person name="Xiao S."/>
            <person name="Wang L."/>
            <person name="Liao Z."/>
            <person name="Chang Y."/>
            <person name="Mo W."/>
            <person name="Hu G."/>
            <person name="Li W."/>
            <person name="Zhao G."/>
            <person name="Zhu H."/>
            <person name="Hu X."/>
            <person name="Ji K."/>
            <person name="Xiang X."/>
            <person name="Song Q."/>
            <person name="Yuan D."/>
            <person name="Jin S."/>
            <person name="Zhang L."/>
        </authorList>
    </citation>
    <scope>NUCLEOTIDE SEQUENCE [LARGE SCALE GENOMIC DNA]</scope>
    <source>
        <strain evidence="1">SQ_2022a</strain>
    </source>
</reference>
<name>A0ACC0J296_9ERIC</name>
<dbReference type="EMBL" id="CM045758">
    <property type="protein sequence ID" value="KAI8031699.1"/>
    <property type="molecule type" value="Genomic_DNA"/>
</dbReference>
<keyword evidence="2" id="KW-1185">Reference proteome</keyword>
<sequence>MFTVWENPCLIDSKSSLWSSIPSPSSLYIEVFGISTLQIFSSHELDYLFCCRRESWEILTNEIHYVKPVATEAVQLTAKAHYSGKSKEEVTAVNIPRIFVNKRRTWTHYPF</sequence>
<evidence type="ECO:0000313" key="2">
    <source>
        <dbReference type="Proteomes" id="UP001060215"/>
    </source>
</evidence>
<gene>
    <name evidence="1" type="ORF">LOK49_LG01G04065</name>
</gene>
<accession>A0ACC0J296</accession>